<organism evidence="1">
    <name type="scientific">marine sediment metagenome</name>
    <dbReference type="NCBI Taxonomy" id="412755"/>
    <lineage>
        <taxon>unclassified sequences</taxon>
        <taxon>metagenomes</taxon>
        <taxon>ecological metagenomes</taxon>
    </lineage>
</organism>
<evidence type="ECO:0000313" key="1">
    <source>
        <dbReference type="EMBL" id="GAI73868.1"/>
    </source>
</evidence>
<feature type="non-terminal residue" evidence="1">
    <location>
        <position position="1"/>
    </location>
</feature>
<proteinExistence type="predicted"/>
<reference evidence="1" key="1">
    <citation type="journal article" date="2014" name="Front. Microbiol.">
        <title>High frequency of phylogenetically diverse reductive dehalogenase-homologous genes in deep subseafloor sedimentary metagenomes.</title>
        <authorList>
            <person name="Kawai M."/>
            <person name="Futagami T."/>
            <person name="Toyoda A."/>
            <person name="Takaki Y."/>
            <person name="Nishi S."/>
            <person name="Hori S."/>
            <person name="Arai W."/>
            <person name="Tsubouchi T."/>
            <person name="Morono Y."/>
            <person name="Uchiyama I."/>
            <person name="Ito T."/>
            <person name="Fujiyama A."/>
            <person name="Inagaki F."/>
            <person name="Takami H."/>
        </authorList>
    </citation>
    <scope>NUCLEOTIDE SEQUENCE</scope>
    <source>
        <strain evidence="1">Expedition CK06-06</strain>
    </source>
</reference>
<dbReference type="AlphaFoldDB" id="X1R006"/>
<comment type="caution">
    <text evidence="1">The sequence shown here is derived from an EMBL/GenBank/DDBJ whole genome shotgun (WGS) entry which is preliminary data.</text>
</comment>
<accession>X1R006</accession>
<protein>
    <submittedName>
        <fullName evidence="1">Uncharacterized protein</fullName>
    </submittedName>
</protein>
<gene>
    <name evidence="1" type="ORF">S12H4_18048</name>
</gene>
<dbReference type="EMBL" id="BARW01008877">
    <property type="protein sequence ID" value="GAI73868.1"/>
    <property type="molecule type" value="Genomic_DNA"/>
</dbReference>
<name>X1R006_9ZZZZ</name>
<sequence>AISGFILGDQETVFPIDMIAIPAYQAYLLSGTPAFQIYIKEGEVLTQVMPTDAMEAVEAVKELSPSKPKKKRKKSKYHIAYGKHFKAIQADFKLKNGKWKKNGFKRCAASARSKARAEVKK</sequence>